<feature type="transmembrane region" description="Helical" evidence="6">
    <location>
        <begin position="436"/>
        <end position="454"/>
    </location>
</feature>
<dbReference type="GO" id="GO:0005886">
    <property type="term" value="C:plasma membrane"/>
    <property type="evidence" value="ECO:0007669"/>
    <property type="project" value="UniProtKB-SubCell"/>
</dbReference>
<feature type="transmembrane region" description="Helical" evidence="6">
    <location>
        <begin position="333"/>
        <end position="354"/>
    </location>
</feature>
<keyword evidence="5 6" id="KW-0472">Membrane</keyword>
<reference evidence="7 8" key="1">
    <citation type="submission" date="2016-10" db="EMBL/GenBank/DDBJ databases">
        <title>Comparative genomics uncovers the prolific and rare metabolic potential of the cyanobacterial genus Moorea.</title>
        <authorList>
            <person name="Leao T."/>
            <person name="Castelao G."/>
            <person name="Korobeynikov A."/>
            <person name="Monroe E.A."/>
            <person name="Podell S."/>
            <person name="Glukhov E."/>
            <person name="Allen E."/>
            <person name="Gerwick W.H."/>
            <person name="Gerwick L."/>
        </authorList>
    </citation>
    <scope>NUCLEOTIDE SEQUENCE [LARGE SCALE GENOMIC DNA]</scope>
    <source>
        <strain evidence="7 8">PNG5-198</strain>
    </source>
</reference>
<dbReference type="Proteomes" id="UP000186657">
    <property type="component" value="Unassembled WGS sequence"/>
</dbReference>
<evidence type="ECO:0000256" key="5">
    <source>
        <dbReference type="ARBA" id="ARBA00023136"/>
    </source>
</evidence>
<organism evidence="7 8">
    <name type="scientific">Moorena bouillonii PNG</name>
    <dbReference type="NCBI Taxonomy" id="568701"/>
    <lineage>
        <taxon>Bacteria</taxon>
        <taxon>Bacillati</taxon>
        <taxon>Cyanobacteriota</taxon>
        <taxon>Cyanophyceae</taxon>
        <taxon>Coleofasciculales</taxon>
        <taxon>Coleofasciculaceae</taxon>
        <taxon>Moorena</taxon>
    </lineage>
</organism>
<feature type="transmembrane region" description="Helical" evidence="6">
    <location>
        <begin position="375"/>
        <end position="392"/>
    </location>
</feature>
<feature type="transmembrane region" description="Helical" evidence="6">
    <location>
        <begin position="398"/>
        <end position="415"/>
    </location>
</feature>
<dbReference type="InterPro" id="IPR050833">
    <property type="entry name" value="Poly_Biosynth_Transport"/>
</dbReference>
<keyword evidence="8" id="KW-1185">Reference proteome</keyword>
<feature type="transmembrane region" description="Helical" evidence="6">
    <location>
        <begin position="131"/>
        <end position="152"/>
    </location>
</feature>
<keyword evidence="2" id="KW-1003">Cell membrane</keyword>
<feature type="transmembrane region" description="Helical" evidence="6">
    <location>
        <begin position="227"/>
        <end position="246"/>
    </location>
</feature>
<feature type="transmembrane region" description="Helical" evidence="6">
    <location>
        <begin position="188"/>
        <end position="206"/>
    </location>
</feature>
<dbReference type="EMBL" id="MKZS01000001">
    <property type="protein sequence ID" value="OLT59079.1"/>
    <property type="molecule type" value="Genomic_DNA"/>
</dbReference>
<evidence type="ECO:0000313" key="8">
    <source>
        <dbReference type="Proteomes" id="UP000186657"/>
    </source>
</evidence>
<comment type="subcellular location">
    <subcellularLocation>
        <location evidence="1">Cell membrane</location>
        <topology evidence="1">Multi-pass membrane protein</topology>
    </subcellularLocation>
</comment>
<name>A0A1U7MZG4_9CYAN</name>
<feature type="transmembrane region" description="Helical" evidence="6">
    <location>
        <begin position="266"/>
        <end position="290"/>
    </location>
</feature>
<evidence type="ECO:0000256" key="4">
    <source>
        <dbReference type="ARBA" id="ARBA00022989"/>
    </source>
</evidence>
<gene>
    <name evidence="7" type="ORF">BJP37_08550</name>
</gene>
<sequence>MESLNAAAKKIAKGAGITFVGKVASTGLKYLTQVTLAQLLGAELFGIYTLGFVIYQFGELFARMGLENGAVRYVSIHHGAGDTRKLKGVLLQAVGLSFVSGLVLGTVLFLASEPIAKSIFGKPGLVPALQLFAIALPFGASMIVGAFATTGFQVTVYLVYIWELLLPFTNLLLAALLCTLGFGLWGTTIAWVIAVIVALAATLYFIRRLFPAIGNRNIKPIFEGKQLLTFSLPLAFGAFLWLVMIWTDILMLGYFRSATEVGIYRAASQTAFLMTIFSASLNSIFAPIIADLHHRKAIEKMGQIFQATTRWSLSLSVPLFLVVTAARQDILGIFGAEFVIGGLPLVILGIGQLVRAGTDTATNTLIMSGHQYTKLFGDIGSTIVNIALNVLLIPRWGLMGAAIATGISISGVHLWRMLQVKLVLGIQPFNWSYFKIIGAGAIAGLSGFTVYSWLTPMPSLVSVVVTAGAIVVVYAPLLLAMGLEEADRMILGEVQKRLGLLKN</sequence>
<feature type="transmembrane region" description="Helical" evidence="6">
    <location>
        <begin position="164"/>
        <end position="182"/>
    </location>
</feature>
<dbReference type="CDD" id="cd13128">
    <property type="entry name" value="MATE_Wzx_like"/>
    <property type="match status" value="1"/>
</dbReference>
<protein>
    <submittedName>
        <fullName evidence="7">Polysaccharide biosynthesis protein</fullName>
    </submittedName>
</protein>
<evidence type="ECO:0000256" key="2">
    <source>
        <dbReference type="ARBA" id="ARBA00022475"/>
    </source>
</evidence>
<evidence type="ECO:0000313" key="7">
    <source>
        <dbReference type="EMBL" id="OLT59079.1"/>
    </source>
</evidence>
<evidence type="ECO:0000256" key="3">
    <source>
        <dbReference type="ARBA" id="ARBA00022692"/>
    </source>
</evidence>
<evidence type="ECO:0000256" key="1">
    <source>
        <dbReference type="ARBA" id="ARBA00004651"/>
    </source>
</evidence>
<dbReference type="RefSeq" id="WP_075898102.1">
    <property type="nucleotide sequence ID" value="NZ_MKZS01000001.1"/>
</dbReference>
<feature type="transmembrane region" description="Helical" evidence="6">
    <location>
        <begin position="460"/>
        <end position="480"/>
    </location>
</feature>
<keyword evidence="3 6" id="KW-0812">Transmembrane</keyword>
<dbReference type="InterPro" id="IPR002797">
    <property type="entry name" value="Polysacc_synth"/>
</dbReference>
<feature type="transmembrane region" description="Helical" evidence="6">
    <location>
        <begin position="36"/>
        <end position="55"/>
    </location>
</feature>
<comment type="caution">
    <text evidence="7">The sequence shown here is derived from an EMBL/GenBank/DDBJ whole genome shotgun (WGS) entry which is preliminary data.</text>
</comment>
<feature type="transmembrane region" description="Helical" evidence="6">
    <location>
        <begin position="311"/>
        <end position="327"/>
    </location>
</feature>
<keyword evidence="4 6" id="KW-1133">Transmembrane helix</keyword>
<proteinExistence type="predicted"/>
<dbReference type="AlphaFoldDB" id="A0A1U7MZG4"/>
<accession>A0A1U7MZG4</accession>
<dbReference type="PANTHER" id="PTHR30250">
    <property type="entry name" value="PST FAMILY PREDICTED COLANIC ACID TRANSPORTER"/>
    <property type="match status" value="1"/>
</dbReference>
<dbReference type="Pfam" id="PF01943">
    <property type="entry name" value="Polysacc_synt"/>
    <property type="match status" value="1"/>
</dbReference>
<dbReference type="PANTHER" id="PTHR30250:SF27">
    <property type="entry name" value="POLYSACCHARIDE BIOSYNTHESIS PROTEIN"/>
    <property type="match status" value="1"/>
</dbReference>
<evidence type="ECO:0000256" key="6">
    <source>
        <dbReference type="SAM" id="Phobius"/>
    </source>
</evidence>
<feature type="transmembrane region" description="Helical" evidence="6">
    <location>
        <begin position="89"/>
        <end position="111"/>
    </location>
</feature>